<dbReference type="Proteomes" id="UP000887013">
    <property type="component" value="Unassembled WGS sequence"/>
</dbReference>
<keyword evidence="12" id="KW-1185">Reference proteome</keyword>
<dbReference type="GO" id="GO:0000139">
    <property type="term" value="C:Golgi membrane"/>
    <property type="evidence" value="ECO:0007669"/>
    <property type="project" value="UniProtKB-SubCell"/>
</dbReference>
<dbReference type="InterPro" id="IPR002659">
    <property type="entry name" value="Glyco_trans_31"/>
</dbReference>
<dbReference type="EMBL" id="BMAW01106109">
    <property type="protein sequence ID" value="GFT22576.1"/>
    <property type="molecule type" value="Genomic_DNA"/>
</dbReference>
<dbReference type="PANTHER" id="PTHR11214">
    <property type="entry name" value="BETA-1,3-N-ACETYLGLUCOSAMINYLTRANSFERASE"/>
    <property type="match status" value="1"/>
</dbReference>
<proteinExistence type="inferred from homology"/>
<evidence type="ECO:0000256" key="5">
    <source>
        <dbReference type="ARBA" id="ARBA00022692"/>
    </source>
</evidence>
<dbReference type="GO" id="GO:0016758">
    <property type="term" value="F:hexosyltransferase activity"/>
    <property type="evidence" value="ECO:0007669"/>
    <property type="project" value="InterPro"/>
</dbReference>
<gene>
    <name evidence="11" type="primary">B3GALT5_3</name>
    <name evidence="11" type="ORF">NPIL_196631</name>
</gene>
<evidence type="ECO:0000256" key="10">
    <source>
        <dbReference type="RuleBase" id="RU363063"/>
    </source>
</evidence>
<organism evidence="11 12">
    <name type="scientific">Nephila pilipes</name>
    <name type="common">Giant wood spider</name>
    <name type="synonym">Nephila maculata</name>
    <dbReference type="NCBI Taxonomy" id="299642"/>
    <lineage>
        <taxon>Eukaryota</taxon>
        <taxon>Metazoa</taxon>
        <taxon>Ecdysozoa</taxon>
        <taxon>Arthropoda</taxon>
        <taxon>Chelicerata</taxon>
        <taxon>Arachnida</taxon>
        <taxon>Araneae</taxon>
        <taxon>Araneomorphae</taxon>
        <taxon>Entelegynae</taxon>
        <taxon>Araneoidea</taxon>
        <taxon>Nephilidae</taxon>
        <taxon>Nephila</taxon>
    </lineage>
</organism>
<evidence type="ECO:0000313" key="11">
    <source>
        <dbReference type="EMBL" id="GFT22576.1"/>
    </source>
</evidence>
<evidence type="ECO:0000256" key="1">
    <source>
        <dbReference type="ARBA" id="ARBA00004323"/>
    </source>
</evidence>
<keyword evidence="4" id="KW-0808">Transferase</keyword>
<reference evidence="11" key="1">
    <citation type="submission" date="2020-08" db="EMBL/GenBank/DDBJ databases">
        <title>Multicomponent nature underlies the extraordinary mechanical properties of spider dragline silk.</title>
        <authorList>
            <person name="Kono N."/>
            <person name="Nakamura H."/>
            <person name="Mori M."/>
            <person name="Yoshida Y."/>
            <person name="Ohtoshi R."/>
            <person name="Malay A.D."/>
            <person name="Moran D.A.P."/>
            <person name="Tomita M."/>
            <person name="Numata K."/>
            <person name="Arakawa K."/>
        </authorList>
    </citation>
    <scope>NUCLEOTIDE SEQUENCE</scope>
</reference>
<protein>
    <recommendedName>
        <fullName evidence="10">Hexosyltransferase</fullName>
        <ecNumber evidence="10">2.4.1.-</ecNumber>
    </recommendedName>
</protein>
<dbReference type="Gene3D" id="3.90.550.50">
    <property type="match status" value="1"/>
</dbReference>
<name>A0A8X6NN20_NEPPI</name>
<keyword evidence="5 10" id="KW-0812">Transmembrane</keyword>
<keyword evidence="8 10" id="KW-0333">Golgi apparatus</keyword>
<dbReference type="AlphaFoldDB" id="A0A8X6NN20"/>
<keyword evidence="9 10" id="KW-0472">Membrane</keyword>
<evidence type="ECO:0000256" key="7">
    <source>
        <dbReference type="ARBA" id="ARBA00022989"/>
    </source>
</evidence>
<evidence type="ECO:0000256" key="8">
    <source>
        <dbReference type="ARBA" id="ARBA00023034"/>
    </source>
</evidence>
<accession>A0A8X6NN20</accession>
<dbReference type="GO" id="GO:0006493">
    <property type="term" value="P:protein O-linked glycosylation"/>
    <property type="evidence" value="ECO:0007669"/>
    <property type="project" value="TreeGrafter"/>
</dbReference>
<keyword evidence="7 10" id="KW-1133">Transmembrane helix</keyword>
<evidence type="ECO:0000256" key="6">
    <source>
        <dbReference type="ARBA" id="ARBA00022968"/>
    </source>
</evidence>
<dbReference type="PANTHER" id="PTHR11214:SF3">
    <property type="entry name" value="BETA-1,3-GALACTOSYLTRANSFERASE 6"/>
    <property type="match status" value="1"/>
</dbReference>
<dbReference type="OrthoDB" id="115198at2759"/>
<evidence type="ECO:0000256" key="9">
    <source>
        <dbReference type="ARBA" id="ARBA00023136"/>
    </source>
</evidence>
<dbReference type="EC" id="2.4.1.-" evidence="10"/>
<comment type="subcellular location">
    <subcellularLocation>
        <location evidence="1 10">Golgi apparatus membrane</location>
        <topology evidence="1 10">Single-pass type II membrane protein</topology>
    </subcellularLocation>
</comment>
<evidence type="ECO:0000313" key="12">
    <source>
        <dbReference type="Proteomes" id="UP000887013"/>
    </source>
</evidence>
<comment type="caution">
    <text evidence="11">The sequence shown here is derived from an EMBL/GenBank/DDBJ whole genome shotgun (WGS) entry which is preliminary data.</text>
</comment>
<evidence type="ECO:0000256" key="4">
    <source>
        <dbReference type="ARBA" id="ARBA00022679"/>
    </source>
</evidence>
<dbReference type="Pfam" id="PF01762">
    <property type="entry name" value="Galactosyl_T"/>
    <property type="match status" value="1"/>
</dbReference>
<evidence type="ECO:0000256" key="3">
    <source>
        <dbReference type="ARBA" id="ARBA00022676"/>
    </source>
</evidence>
<keyword evidence="3 10" id="KW-0328">Glycosyltransferase</keyword>
<evidence type="ECO:0000256" key="2">
    <source>
        <dbReference type="ARBA" id="ARBA00008661"/>
    </source>
</evidence>
<keyword evidence="6 10" id="KW-0735">Signal-anchor</keyword>
<comment type="similarity">
    <text evidence="2 10">Belongs to the glycosyltransferase 31 family.</text>
</comment>
<sequence>MTIIGRLRLKKTIIAIFFLSASALIYSKVILLDKLQNAVLHLPSEEPILPSSHSSVIIPPYAQWSAKPCSYPQPTLLAVVHSSPSHILHRKAIRQTWGSFPPGQNATIRTVFVVGRSKIPKVQQRLELEAEQNDDIVGLEIVDSYSNLTAKHLAGLRWSLKNCPGSSFIMKADDDVLVDVRRAIKVLKSAFSENILACRIVPEGTSPRRSGKWMITREDYPSREYPEYCSGLAYFGALPTIAKIYEAAMSGEVPYLWIDDVFVTGFAAHHAGVKRLDMGVWFARTEQEVIKWVKDGSRDRPLPWIVAEMSPRHWPSDALSLWSRISMKR</sequence>
<feature type="transmembrane region" description="Helical" evidence="10">
    <location>
        <begin position="12"/>
        <end position="32"/>
    </location>
</feature>